<dbReference type="Pfam" id="PF24098">
    <property type="entry name" value="DUF7380"/>
    <property type="match status" value="1"/>
</dbReference>
<dbReference type="InterPro" id="IPR025209">
    <property type="entry name" value="DUF4209"/>
</dbReference>
<sequence>MAELALDQSECVAKEDDDRMQGSAKDDESNVDEAARPNWDLLFKSPALLESFEAERNGVTLLTFPLREAAASEGDALAKEALEALSAIASLYVIPDDWNRGYGPMYQSGEGRTFVPTDLTDESVSLLEDVVEHVPHDLLRARVHDVLAIRVGGRARMDHIHAHLHLLLRVGIASERWFGERDMWDRAIETAKRFGKSTSTELAGFQKELLRNLLDEPIEDYFQVQLADALSRHGLGRSRAKDIARRLQDIGDSFADDADKARIYYEGAGDWFGADGDMDAGGAAYATVIQSYIAEAEALAGEKDGNLARAGYLLERALRDLRKIPRADRDKLGLSDTASMLRRRIREVGVAGLGSMHRYESDPVDLSEAAREARRQVSGLEPEKALLMFALLHDFASFSHNRADAEERLKRHPFTALFSLTTYSADGRVVKRSAGSGGTPVFGVDPAVWRQMVQAHVLRIQLLAAGRLWPAFETLTNEHHLTVGDFIAVTAGSSTVPLDHVRQFARGLYYGYTGDFSTAAQLLTLQIEHFVRHHLQNSGVLTTTRTEEGVENEKGLSSLLESEKVDEIFGADLAYELRVLYLDAAGPNLRNEVAHGLLSDGTGEGAESLYTWWLALRIVFLQFWNRSHDTGTTAASKPAEPSDDATGPA</sequence>
<gene>
    <name evidence="4" type="ORF">P5G46_07055</name>
</gene>
<dbReference type="Pfam" id="PF13910">
    <property type="entry name" value="DUF4209"/>
    <property type="match status" value="1"/>
</dbReference>
<feature type="compositionally biased region" description="Basic and acidic residues" evidence="1">
    <location>
        <begin position="12"/>
        <end position="28"/>
    </location>
</feature>
<evidence type="ECO:0000256" key="1">
    <source>
        <dbReference type="SAM" id="MobiDB-lite"/>
    </source>
</evidence>
<evidence type="ECO:0000259" key="3">
    <source>
        <dbReference type="Pfam" id="PF24098"/>
    </source>
</evidence>
<keyword evidence="5" id="KW-1185">Reference proteome</keyword>
<reference evidence="4 5" key="1">
    <citation type="submission" date="2023-03" db="EMBL/GenBank/DDBJ databases">
        <title>MT1 and MT2 Draft Genomes of Novel Species.</title>
        <authorList>
            <person name="Venkateswaran K."/>
        </authorList>
    </citation>
    <scope>NUCLEOTIDE SEQUENCE [LARGE SCALE GENOMIC DNA]</scope>
    <source>
        <strain evidence="4 5">IF8SW-P5</strain>
    </source>
</reference>
<organism evidence="4 5">
    <name type="scientific">Microbacterium mcarthurae</name>
    <dbReference type="NCBI Taxonomy" id="3035918"/>
    <lineage>
        <taxon>Bacteria</taxon>
        <taxon>Bacillati</taxon>
        <taxon>Actinomycetota</taxon>
        <taxon>Actinomycetes</taxon>
        <taxon>Micrococcales</taxon>
        <taxon>Microbacteriaceae</taxon>
        <taxon>Microbacterium</taxon>
    </lineage>
</organism>
<dbReference type="InterPro" id="IPR055804">
    <property type="entry name" value="DUF7380"/>
</dbReference>
<name>A0ABW9GEP0_9MICO</name>
<dbReference type="EMBL" id="JAROCE010000002">
    <property type="protein sequence ID" value="MFM2720257.1"/>
    <property type="molecule type" value="Genomic_DNA"/>
</dbReference>
<accession>A0ABW9GEP0</accession>
<evidence type="ECO:0000259" key="2">
    <source>
        <dbReference type="Pfam" id="PF13910"/>
    </source>
</evidence>
<dbReference type="RefSeq" id="WP_408905321.1">
    <property type="nucleotide sequence ID" value="NZ_JAROCE010000002.1"/>
</dbReference>
<proteinExistence type="predicted"/>
<feature type="domain" description="DUF4209" evidence="2">
    <location>
        <begin position="527"/>
        <end position="617"/>
    </location>
</feature>
<evidence type="ECO:0000313" key="4">
    <source>
        <dbReference type="EMBL" id="MFM2720257.1"/>
    </source>
</evidence>
<evidence type="ECO:0000313" key="5">
    <source>
        <dbReference type="Proteomes" id="UP001630303"/>
    </source>
</evidence>
<feature type="domain" description="DUF7380" evidence="3">
    <location>
        <begin position="68"/>
        <end position="199"/>
    </location>
</feature>
<feature type="region of interest" description="Disordered" evidence="1">
    <location>
        <begin position="1"/>
        <end position="32"/>
    </location>
</feature>
<comment type="caution">
    <text evidence="4">The sequence shown here is derived from an EMBL/GenBank/DDBJ whole genome shotgun (WGS) entry which is preliminary data.</text>
</comment>
<protein>
    <submittedName>
        <fullName evidence="4">DUF4209 domain-containing protein</fullName>
    </submittedName>
</protein>
<dbReference type="Proteomes" id="UP001630303">
    <property type="component" value="Unassembled WGS sequence"/>
</dbReference>